<dbReference type="PANTHER" id="PTHR40078">
    <property type="entry name" value="INTEGRAL MEMBRANE PROTEIN-RELATED"/>
    <property type="match status" value="1"/>
</dbReference>
<dbReference type="PANTHER" id="PTHR40078:SF1">
    <property type="entry name" value="INTEGRAL MEMBRANE PROTEIN"/>
    <property type="match status" value="1"/>
</dbReference>
<reference evidence="2 3" key="1">
    <citation type="submission" date="2017-06" db="EMBL/GenBank/DDBJ databases">
        <authorList>
            <consortium name="Pathogen Informatics"/>
        </authorList>
    </citation>
    <scope>NUCLEOTIDE SEQUENCE [LARGE SCALE GENOMIC DNA]</scope>
    <source>
        <strain evidence="2 3">NCTC13015</strain>
    </source>
</reference>
<accession>A0A240AVU1</accession>
<name>A0A240AVU1_9CORY</name>
<keyword evidence="1" id="KW-1133">Transmembrane helix</keyword>
<proteinExistence type="predicted"/>
<dbReference type="Proteomes" id="UP000215374">
    <property type="component" value="Chromosome 1"/>
</dbReference>
<protein>
    <submittedName>
        <fullName evidence="2">Hypothetical membrane protein</fullName>
    </submittedName>
</protein>
<sequence>MNNTISHARPRDYAYSVFAIMVMMGGTALVTTSQLGTPPVSSPVYAMTLIGGLSFGGWTFALNLILIAAQWLMLRQDFPRRYWLQLPALFIGSASLDGWMYLFHPLASDNYAAQVALVAVGLVFLGFGVSILATANAVFLPGEGFVATVATLRRKPFYKVKLIFDITCVAIAVVLSILWVGNFEAAREATIVSALTLGFIVGACTPLAKRMVKPVE</sequence>
<feature type="transmembrane region" description="Helical" evidence="1">
    <location>
        <begin position="84"/>
        <end position="103"/>
    </location>
</feature>
<feature type="transmembrane region" description="Helical" evidence="1">
    <location>
        <begin position="44"/>
        <end position="72"/>
    </location>
</feature>
<dbReference type="Pfam" id="PF19700">
    <property type="entry name" value="DUF6198"/>
    <property type="match status" value="1"/>
</dbReference>
<feature type="transmembrane region" description="Helical" evidence="1">
    <location>
        <begin position="162"/>
        <end position="183"/>
    </location>
</feature>
<feature type="transmembrane region" description="Helical" evidence="1">
    <location>
        <begin position="189"/>
        <end position="208"/>
    </location>
</feature>
<dbReference type="InterPro" id="IPR038750">
    <property type="entry name" value="YczE/YyaS-like"/>
</dbReference>
<dbReference type="RefSeq" id="WP_051904984.1">
    <property type="nucleotide sequence ID" value="NZ_LT906467.1"/>
</dbReference>
<feature type="transmembrane region" description="Helical" evidence="1">
    <location>
        <begin position="115"/>
        <end position="141"/>
    </location>
</feature>
<keyword evidence="1" id="KW-0812">Transmembrane</keyword>
<feature type="transmembrane region" description="Helical" evidence="1">
    <location>
        <begin position="12"/>
        <end position="32"/>
    </location>
</feature>
<evidence type="ECO:0000256" key="1">
    <source>
        <dbReference type="SAM" id="Phobius"/>
    </source>
</evidence>
<evidence type="ECO:0000313" key="2">
    <source>
        <dbReference type="EMBL" id="SNV87511.1"/>
    </source>
</evidence>
<dbReference type="EMBL" id="LT906467">
    <property type="protein sequence ID" value="SNV87511.1"/>
    <property type="molecule type" value="Genomic_DNA"/>
</dbReference>
<evidence type="ECO:0000313" key="3">
    <source>
        <dbReference type="Proteomes" id="UP000215374"/>
    </source>
</evidence>
<keyword evidence="1" id="KW-0472">Membrane</keyword>
<organism evidence="2 3">
    <name type="scientific">Corynebacterium imitans</name>
    <dbReference type="NCBI Taxonomy" id="156978"/>
    <lineage>
        <taxon>Bacteria</taxon>
        <taxon>Bacillati</taxon>
        <taxon>Actinomycetota</taxon>
        <taxon>Actinomycetes</taxon>
        <taxon>Mycobacteriales</taxon>
        <taxon>Corynebacteriaceae</taxon>
        <taxon>Corynebacterium</taxon>
    </lineage>
</organism>
<dbReference type="AlphaFoldDB" id="A0A240AVU1"/>
<gene>
    <name evidence="2" type="ORF">SAMEA4535761_02412</name>
</gene>